<evidence type="ECO:0000259" key="1">
    <source>
        <dbReference type="PROSITE" id="PS51729"/>
    </source>
</evidence>
<dbReference type="Proteomes" id="UP000181790">
    <property type="component" value="Unassembled WGS sequence"/>
</dbReference>
<name>A0A1S2VHJ3_9BACT</name>
<dbReference type="EMBL" id="MORL01000007">
    <property type="protein sequence ID" value="OIN58221.1"/>
    <property type="molecule type" value="Genomic_DNA"/>
</dbReference>
<dbReference type="InterPro" id="IPR016181">
    <property type="entry name" value="Acyl_CoA_acyltransferase"/>
</dbReference>
<proteinExistence type="predicted"/>
<dbReference type="AlphaFoldDB" id="A0A1S2VHJ3"/>
<keyword evidence="3" id="KW-1185">Reference proteome</keyword>
<reference evidence="2 3" key="1">
    <citation type="submission" date="2016-10" db="EMBL/GenBank/DDBJ databases">
        <title>Arsenicibacter rosenii gen. nov., sp. nov., an efficient arsenic-methylating bacterium isolated from an arsenic-contaminated paddy soil.</title>
        <authorList>
            <person name="Huang K."/>
        </authorList>
    </citation>
    <scope>NUCLEOTIDE SEQUENCE [LARGE SCALE GENOMIC DNA]</scope>
    <source>
        <strain evidence="2 3">SM-1</strain>
    </source>
</reference>
<dbReference type="InterPro" id="IPR045057">
    <property type="entry name" value="Gcn5-rel_NAT"/>
</dbReference>
<dbReference type="SUPFAM" id="SSF55729">
    <property type="entry name" value="Acyl-CoA N-acyltransferases (Nat)"/>
    <property type="match status" value="1"/>
</dbReference>
<protein>
    <recommendedName>
        <fullName evidence="1">N-acetyltransferase domain-containing protein</fullName>
    </recommendedName>
</protein>
<dbReference type="PANTHER" id="PTHR31435">
    <property type="entry name" value="PROTEIN NATD1"/>
    <property type="match status" value="1"/>
</dbReference>
<gene>
    <name evidence="2" type="ORF">BLX24_14495</name>
</gene>
<sequence>MNLTDYPVEYHPERRRFELTIDGHLSILEFRQLKNNALALTHTEVDPALEGKGVGSYLVKSAFEYIDQQHWTIFPYCPFVVTYLRRHPAWYRLVSPDFEEPEEF</sequence>
<dbReference type="OrthoDB" id="9793389at2"/>
<dbReference type="Gene3D" id="3.40.630.30">
    <property type="match status" value="1"/>
</dbReference>
<dbReference type="Pfam" id="PF14542">
    <property type="entry name" value="Acetyltransf_CG"/>
    <property type="match status" value="1"/>
</dbReference>
<dbReference type="RefSeq" id="WP_071503892.1">
    <property type="nucleotide sequence ID" value="NZ_MORL01000007.1"/>
</dbReference>
<evidence type="ECO:0000313" key="3">
    <source>
        <dbReference type="Proteomes" id="UP000181790"/>
    </source>
</evidence>
<dbReference type="InterPro" id="IPR031165">
    <property type="entry name" value="GNAT_YJDJ"/>
</dbReference>
<dbReference type="PROSITE" id="PS51729">
    <property type="entry name" value="GNAT_YJDJ"/>
    <property type="match status" value="1"/>
</dbReference>
<comment type="caution">
    <text evidence="2">The sequence shown here is derived from an EMBL/GenBank/DDBJ whole genome shotgun (WGS) entry which is preliminary data.</text>
</comment>
<dbReference type="PANTHER" id="PTHR31435:SF10">
    <property type="entry name" value="BSR4717 PROTEIN"/>
    <property type="match status" value="1"/>
</dbReference>
<feature type="domain" description="N-acetyltransferase" evidence="1">
    <location>
        <begin position="9"/>
        <end position="95"/>
    </location>
</feature>
<accession>A0A1S2VHJ3</accession>
<evidence type="ECO:0000313" key="2">
    <source>
        <dbReference type="EMBL" id="OIN58221.1"/>
    </source>
</evidence>
<organism evidence="2 3">
    <name type="scientific">Arsenicibacter rosenii</name>
    <dbReference type="NCBI Taxonomy" id="1750698"/>
    <lineage>
        <taxon>Bacteria</taxon>
        <taxon>Pseudomonadati</taxon>
        <taxon>Bacteroidota</taxon>
        <taxon>Cytophagia</taxon>
        <taxon>Cytophagales</taxon>
        <taxon>Spirosomataceae</taxon>
        <taxon>Arsenicibacter</taxon>
    </lineage>
</organism>